<reference evidence="1 2" key="1">
    <citation type="journal article" date="2016" name="Nat. Commun.">
        <title>Thousands of microbial genomes shed light on interconnected biogeochemical processes in an aquifer system.</title>
        <authorList>
            <person name="Anantharaman K."/>
            <person name="Brown C.T."/>
            <person name="Hug L.A."/>
            <person name="Sharon I."/>
            <person name="Castelle C.J."/>
            <person name="Probst A.J."/>
            <person name="Thomas B.C."/>
            <person name="Singh A."/>
            <person name="Wilkins M.J."/>
            <person name="Karaoz U."/>
            <person name="Brodie E.L."/>
            <person name="Williams K.H."/>
            <person name="Hubbard S.S."/>
            <person name="Banfield J.F."/>
        </authorList>
    </citation>
    <scope>NUCLEOTIDE SEQUENCE [LARGE SCALE GENOMIC DNA]</scope>
</reference>
<evidence type="ECO:0000313" key="2">
    <source>
        <dbReference type="Proteomes" id="UP000176406"/>
    </source>
</evidence>
<gene>
    <name evidence="1" type="ORF">A3A08_00210</name>
</gene>
<proteinExistence type="predicted"/>
<dbReference type="AlphaFoldDB" id="A0A1G2EBJ7"/>
<evidence type="ECO:0000313" key="1">
    <source>
        <dbReference type="EMBL" id="OGZ22681.1"/>
    </source>
</evidence>
<organism evidence="1 2">
    <name type="scientific">Candidatus Nealsonbacteria bacterium RIFCSPLOWO2_01_FULL_41_9</name>
    <dbReference type="NCBI Taxonomy" id="1801671"/>
    <lineage>
        <taxon>Bacteria</taxon>
        <taxon>Candidatus Nealsoniibacteriota</taxon>
    </lineage>
</organism>
<accession>A0A1G2EBJ7</accession>
<protein>
    <submittedName>
        <fullName evidence="1">Uncharacterized protein</fullName>
    </submittedName>
</protein>
<sequence length="106" mass="11893">MFSGLLHRKKQTDSTLKRLQETEIVLRIVAASLPMASNQEENFLNLASLHRAMAIVHQLAEIGKSKEEIGARIELKEKWIKSLLLTDQGSRGLLVIDGVNTYIPIN</sequence>
<name>A0A1G2EBJ7_9BACT</name>
<comment type="caution">
    <text evidence="1">The sequence shown here is derived from an EMBL/GenBank/DDBJ whole genome shotgun (WGS) entry which is preliminary data.</text>
</comment>
<dbReference type="Proteomes" id="UP000176406">
    <property type="component" value="Unassembled WGS sequence"/>
</dbReference>
<dbReference type="EMBL" id="MHMG01000038">
    <property type="protein sequence ID" value="OGZ22681.1"/>
    <property type="molecule type" value="Genomic_DNA"/>
</dbReference>